<accession>A0A9X1BA31</accession>
<protein>
    <submittedName>
        <fullName evidence="1">Uncharacterized protein</fullName>
    </submittedName>
</protein>
<sequence length="132" mass="14031">MEPHASDRLRAFLILFASIALAGCTGSLQERQLTMPSSPEAQACVANCELSQQQCRQRQTLREAECNALDARLSSELAACQATPGAICVQPMGCLGPDMTICTAQFEDCIVACGGTLATHWSGLRLSKTAPD</sequence>
<evidence type="ECO:0000313" key="2">
    <source>
        <dbReference type="Proteomes" id="UP001138802"/>
    </source>
</evidence>
<dbReference type="Proteomes" id="UP001138802">
    <property type="component" value="Unassembled WGS sequence"/>
</dbReference>
<dbReference type="AlphaFoldDB" id="A0A9X1BA31"/>
<evidence type="ECO:0000313" key="1">
    <source>
        <dbReference type="EMBL" id="MBK1645680.1"/>
    </source>
</evidence>
<dbReference type="RefSeq" id="WP_200388486.1">
    <property type="nucleotide sequence ID" value="NZ_NRSD01000014.1"/>
</dbReference>
<proteinExistence type="predicted"/>
<gene>
    <name evidence="1" type="ORF">CKO25_13685</name>
</gene>
<name>A0A9X1BA31_9GAMM</name>
<keyword evidence="2" id="KW-1185">Reference proteome</keyword>
<dbReference type="EMBL" id="NRSD01000014">
    <property type="protein sequence ID" value="MBK1645680.1"/>
    <property type="molecule type" value="Genomic_DNA"/>
</dbReference>
<comment type="caution">
    <text evidence="1">The sequence shown here is derived from an EMBL/GenBank/DDBJ whole genome shotgun (WGS) entry which is preliminary data.</text>
</comment>
<organism evidence="1 2">
    <name type="scientific">Thiocapsa imhoffii</name>
    <dbReference type="NCBI Taxonomy" id="382777"/>
    <lineage>
        <taxon>Bacteria</taxon>
        <taxon>Pseudomonadati</taxon>
        <taxon>Pseudomonadota</taxon>
        <taxon>Gammaproteobacteria</taxon>
        <taxon>Chromatiales</taxon>
        <taxon>Chromatiaceae</taxon>
        <taxon>Thiocapsa</taxon>
    </lineage>
</organism>
<reference evidence="1 2" key="1">
    <citation type="journal article" date="2020" name="Microorganisms">
        <title>Osmotic Adaptation and Compatible Solute Biosynthesis of Phototrophic Bacteria as Revealed from Genome Analyses.</title>
        <authorList>
            <person name="Imhoff J.F."/>
            <person name="Rahn T."/>
            <person name="Kunzel S."/>
            <person name="Keller A."/>
            <person name="Neulinger S.C."/>
        </authorList>
    </citation>
    <scope>NUCLEOTIDE SEQUENCE [LARGE SCALE GENOMIC DNA]</scope>
    <source>
        <strain evidence="1 2">DSM 21303</strain>
    </source>
</reference>